<organism evidence="1 2">
    <name type="scientific">Halteria grandinella</name>
    <dbReference type="NCBI Taxonomy" id="5974"/>
    <lineage>
        <taxon>Eukaryota</taxon>
        <taxon>Sar</taxon>
        <taxon>Alveolata</taxon>
        <taxon>Ciliophora</taxon>
        <taxon>Intramacronucleata</taxon>
        <taxon>Spirotrichea</taxon>
        <taxon>Stichotrichia</taxon>
        <taxon>Sporadotrichida</taxon>
        <taxon>Halteriidae</taxon>
        <taxon>Halteria</taxon>
    </lineage>
</organism>
<evidence type="ECO:0000313" key="2">
    <source>
        <dbReference type="Proteomes" id="UP000785679"/>
    </source>
</evidence>
<dbReference type="Proteomes" id="UP000785679">
    <property type="component" value="Unassembled WGS sequence"/>
</dbReference>
<comment type="caution">
    <text evidence="1">The sequence shown here is derived from an EMBL/GenBank/DDBJ whole genome shotgun (WGS) entry which is preliminary data.</text>
</comment>
<protein>
    <submittedName>
        <fullName evidence="1">Uncharacterized protein</fullName>
    </submittedName>
</protein>
<keyword evidence="2" id="KW-1185">Reference proteome</keyword>
<dbReference type="AlphaFoldDB" id="A0A8J8P1B3"/>
<name>A0A8J8P1B3_HALGN</name>
<evidence type="ECO:0000313" key="1">
    <source>
        <dbReference type="EMBL" id="TNV83846.1"/>
    </source>
</evidence>
<sequence length="172" mass="19173">MPTSSHTPLLCMREMRYDISGLSHFKFMLGLSAQMFRSLVSQTHLLLRQADMSRLSLMSWNHSNHVPGAFFHSAFSTIEKWEPDASFLENSENPSTLGRGRKAPRIWISSPVISSSRLKPLMRQSWVCTWGVVSVGVILVSSQQKVVGDTCTIFLMSAREGSAGSCPAQRIL</sequence>
<accession>A0A8J8P1B3</accession>
<proteinExistence type="predicted"/>
<gene>
    <name evidence="1" type="ORF">FGO68_gene12377</name>
</gene>
<reference evidence="1" key="1">
    <citation type="submission" date="2019-06" db="EMBL/GenBank/DDBJ databases">
        <authorList>
            <person name="Zheng W."/>
        </authorList>
    </citation>
    <scope>NUCLEOTIDE SEQUENCE</scope>
    <source>
        <strain evidence="1">QDHG01</strain>
    </source>
</reference>
<dbReference type="EMBL" id="RRYP01003389">
    <property type="protein sequence ID" value="TNV83846.1"/>
    <property type="molecule type" value="Genomic_DNA"/>
</dbReference>